<dbReference type="Proteomes" id="UP000254601">
    <property type="component" value="Unassembled WGS sequence"/>
</dbReference>
<evidence type="ECO:0000256" key="1">
    <source>
        <dbReference type="SAM" id="Phobius"/>
    </source>
</evidence>
<organism evidence="2 3">
    <name type="scientific">Suttonella ornithocola</name>
    <dbReference type="NCBI Taxonomy" id="279832"/>
    <lineage>
        <taxon>Bacteria</taxon>
        <taxon>Pseudomonadati</taxon>
        <taxon>Pseudomonadota</taxon>
        <taxon>Gammaproteobacteria</taxon>
        <taxon>Cardiobacteriales</taxon>
        <taxon>Cardiobacteriaceae</taxon>
        <taxon>Suttonella</taxon>
    </lineage>
</organism>
<keyword evidence="3" id="KW-1185">Reference proteome</keyword>
<feature type="transmembrane region" description="Helical" evidence="1">
    <location>
        <begin position="6"/>
        <end position="28"/>
    </location>
</feature>
<reference evidence="2 3" key="1">
    <citation type="submission" date="2018-06" db="EMBL/GenBank/DDBJ databases">
        <authorList>
            <consortium name="Pathogen Informatics"/>
            <person name="Doyle S."/>
        </authorList>
    </citation>
    <scope>NUCLEOTIDE SEQUENCE [LARGE SCALE GENOMIC DNA]</scope>
    <source>
        <strain evidence="2 3">NCTC13337</strain>
    </source>
</reference>
<gene>
    <name evidence="2" type="ORF">NCTC13337_00771</name>
</gene>
<dbReference type="EMBL" id="UHIC01000001">
    <property type="protein sequence ID" value="SUO94492.1"/>
    <property type="molecule type" value="Genomic_DNA"/>
</dbReference>
<evidence type="ECO:0000313" key="3">
    <source>
        <dbReference type="Proteomes" id="UP000254601"/>
    </source>
</evidence>
<accession>A0A380MQA8</accession>
<protein>
    <submittedName>
        <fullName evidence="2">Uncharacterized protein</fullName>
    </submittedName>
</protein>
<evidence type="ECO:0000313" key="2">
    <source>
        <dbReference type="EMBL" id="SUO94492.1"/>
    </source>
</evidence>
<proteinExistence type="predicted"/>
<sequence>MCLLYLFIYLNTVTILVAFHYSGFLGFCKGLELLSLKITDVFQVVEFLLDIKDGCALFNFCFSAFNDKMRDLKMIDEAL</sequence>
<name>A0A380MQA8_9GAMM</name>
<keyword evidence="1" id="KW-0472">Membrane</keyword>
<dbReference type="AlphaFoldDB" id="A0A380MQA8"/>
<keyword evidence="1" id="KW-0812">Transmembrane</keyword>
<keyword evidence="1" id="KW-1133">Transmembrane helix</keyword>